<keyword evidence="7 11" id="KW-1133">Transmembrane helix</keyword>
<accession>A0A2T9ZGF0</accession>
<dbReference type="InterPro" id="IPR029044">
    <property type="entry name" value="Nucleotide-diphossugar_trans"/>
</dbReference>
<comment type="caution">
    <text evidence="11">Lacks conserved residue(s) required for the propagation of feature annotation.</text>
</comment>
<dbReference type="Pfam" id="PF01644">
    <property type="entry name" value="Chitin_synth_1"/>
    <property type="match status" value="1"/>
</dbReference>
<evidence type="ECO:0000256" key="10">
    <source>
        <dbReference type="ARBA" id="ARBA00024009"/>
    </source>
</evidence>
<dbReference type="InterPro" id="IPR013616">
    <property type="entry name" value="Chitin_synth_N"/>
</dbReference>
<dbReference type="EC" id="2.4.1.16" evidence="2 11"/>
<dbReference type="GO" id="GO:0006031">
    <property type="term" value="P:chitin biosynthetic process"/>
    <property type="evidence" value="ECO:0007669"/>
    <property type="project" value="UniProtKB-UniRule"/>
</dbReference>
<comment type="subcellular location">
    <subcellularLocation>
        <location evidence="1 11">Cell membrane</location>
        <topology evidence="1 11">Multi-pass membrane protein</topology>
    </subcellularLocation>
</comment>
<keyword evidence="9 11" id="KW-0961">Cell wall biogenesis/degradation</keyword>
<dbReference type="GO" id="GO:0005886">
    <property type="term" value="C:plasma membrane"/>
    <property type="evidence" value="ECO:0007669"/>
    <property type="project" value="UniProtKB-SubCell"/>
</dbReference>
<dbReference type="Pfam" id="PF00078">
    <property type="entry name" value="RVT_1"/>
    <property type="match status" value="1"/>
</dbReference>
<feature type="transmembrane region" description="Helical" evidence="11">
    <location>
        <begin position="454"/>
        <end position="484"/>
    </location>
</feature>
<keyword evidence="3 11" id="KW-1003">Cell membrane</keyword>
<evidence type="ECO:0000313" key="14">
    <source>
        <dbReference type="EMBL" id="PVV03640.1"/>
    </source>
</evidence>
<dbReference type="OrthoDB" id="26569at2759"/>
<keyword evidence="6 11" id="KW-0812">Transmembrane</keyword>
<dbReference type="InterPro" id="IPR004835">
    <property type="entry name" value="Chitin_synth"/>
</dbReference>
<keyword evidence="5 11" id="KW-0808">Transferase</keyword>
<dbReference type="AlphaFoldDB" id="A0A2T9ZGF0"/>
<name>A0A2T9ZGF0_9FUNG</name>
<evidence type="ECO:0000256" key="5">
    <source>
        <dbReference type="ARBA" id="ARBA00022679"/>
    </source>
</evidence>
<evidence type="ECO:0000256" key="1">
    <source>
        <dbReference type="ARBA" id="ARBA00004651"/>
    </source>
</evidence>
<evidence type="ECO:0000256" key="8">
    <source>
        <dbReference type="ARBA" id="ARBA00023136"/>
    </source>
</evidence>
<sequence length="858" mass="99159">MEINPVNSEEFIVTSDKLDTFFNNLHSDNYQDNIYTEQNPLFPNNYVILSPVPTKILQISNLEYFAESSVLRYTSCTCDPDYYVSNGYNLRQNILNRETKIFIVVTMYNENYTLFNRTYHSLVKNINYFCSRNKSRTWGKDAWKKIVICIVADGVDKINKNVLNVLGMMGVYQDLVIKESTGNRKTQAHIFEYTSQVIVSDKYELNKFSDETLPVQIIFCLKVKNKKKINSHRWFFNAFASLLNPTICVLVDVGTMPSEKSIYNLWKAFKKDTNVVGACGEISADLGRWRQKIFNPLVAIQNFEYKVSNIFDKPLESVLGYITVLPGAFSAYRYSALVEGSIEKDEGKLESNLDNSPLSVYFKGETIHSSNGTDSIFAANMYLAEDRILCYELIAKKGKKYVLKYVKNAKAYTDVPENIGELIVQRRRWLNGSLFAMTYAIFNFYKIFLTNHSFLRIIFLIFELCYQLINQLFTWFSLANWYLAFDFFTRLKVKEKDPFFGYKEYVVDLLKSVYLLCLVIVIVLSLGNNPTSSQFVYTSCTLVFAIVFLVMIYSSVYTTIQKLLVSDFSSGFDLLNDAYLRDVAVSATSIFGIHLVSSIIYGEPWHMLTCFFQYILWAPANINVLTIYALCNTHDVSWGTKGEDYTNNIDTLYLKPLKNTGDFLKRTKDPKLKAADTTKEEKFFRRTLNEDKKSDIINNCPYIKAIIVPTTRPVEYFFYSLLLEMPDDSPNDHQPQFVNRETSGRFGIKKIESQYRTDKFQNENIEFNIQNDTKKKPYSITRSGRVVPLGLKQSPFTFTKVLHQVLTCERVQEIRIAAYLDNLLILGESKKKYVENTSKIFQKLSNVDLKTKLGRHSN</sequence>
<dbReference type="GO" id="GO:0004100">
    <property type="term" value="F:chitin synthase activity"/>
    <property type="evidence" value="ECO:0007669"/>
    <property type="project" value="UniProtKB-UniRule"/>
</dbReference>
<dbReference type="InterPro" id="IPR043128">
    <property type="entry name" value="Rev_trsase/Diguanyl_cyclase"/>
</dbReference>
<evidence type="ECO:0000256" key="3">
    <source>
        <dbReference type="ARBA" id="ARBA00022475"/>
    </source>
</evidence>
<keyword evidence="4 11" id="KW-0328">Glycosyltransferase</keyword>
<reference evidence="14 15" key="1">
    <citation type="journal article" date="2018" name="MBio">
        <title>Comparative Genomics Reveals the Core Gene Toolbox for the Fungus-Insect Symbiosis.</title>
        <authorList>
            <person name="Wang Y."/>
            <person name="Stata M."/>
            <person name="Wang W."/>
            <person name="Stajich J.E."/>
            <person name="White M.M."/>
            <person name="Moncalvo J.M."/>
        </authorList>
    </citation>
    <scope>NUCLEOTIDE SEQUENCE [LARGE SCALE GENOMIC DNA]</scope>
    <source>
        <strain evidence="14 15">SC-DP-2</strain>
    </source>
</reference>
<feature type="domain" description="Reverse transcriptase" evidence="12">
    <location>
        <begin position="781"/>
        <end position="852"/>
    </location>
</feature>
<evidence type="ECO:0000313" key="15">
    <source>
        <dbReference type="Proteomes" id="UP000245609"/>
    </source>
</evidence>
<comment type="catalytic activity">
    <reaction evidence="11">
        <text>[(1-&gt;4)-N-acetyl-beta-D-glucosaminyl](n) + UDP-N-acetyl-alpha-D-glucosamine = [(1-&gt;4)-N-acetyl-beta-D-glucosaminyl](n+1) + UDP + H(+)</text>
        <dbReference type="Rhea" id="RHEA:16637"/>
        <dbReference type="Rhea" id="RHEA-COMP:9593"/>
        <dbReference type="Rhea" id="RHEA-COMP:9595"/>
        <dbReference type="ChEBI" id="CHEBI:15378"/>
        <dbReference type="ChEBI" id="CHEBI:17029"/>
        <dbReference type="ChEBI" id="CHEBI:57705"/>
        <dbReference type="ChEBI" id="CHEBI:58223"/>
        <dbReference type="EC" id="2.4.1.16"/>
    </reaction>
</comment>
<dbReference type="Pfam" id="PF08407">
    <property type="entry name" value="Chitin_synth_1N"/>
    <property type="match status" value="1"/>
</dbReference>
<proteinExistence type="inferred from homology"/>
<feature type="transmembrane region" description="Helical" evidence="11">
    <location>
        <begin position="505"/>
        <end position="524"/>
    </location>
</feature>
<dbReference type="InterPro" id="IPR043502">
    <property type="entry name" value="DNA/RNA_pol_sf"/>
</dbReference>
<feature type="domain" description="Chitin synthase N-terminal" evidence="13">
    <location>
        <begin position="39"/>
        <end position="99"/>
    </location>
</feature>
<dbReference type="GO" id="GO:0030428">
    <property type="term" value="C:cell septum"/>
    <property type="evidence" value="ECO:0007669"/>
    <property type="project" value="TreeGrafter"/>
</dbReference>
<dbReference type="CDD" id="cd04190">
    <property type="entry name" value="Chitin_synth_C"/>
    <property type="match status" value="1"/>
</dbReference>
<dbReference type="STRING" id="133381.A0A2T9ZGF0"/>
<evidence type="ECO:0000259" key="12">
    <source>
        <dbReference type="Pfam" id="PF00078"/>
    </source>
</evidence>
<dbReference type="EMBL" id="MBFS01000208">
    <property type="protein sequence ID" value="PVV03640.1"/>
    <property type="molecule type" value="Genomic_DNA"/>
</dbReference>
<feature type="transmembrane region" description="Helical" evidence="11">
    <location>
        <begin position="536"/>
        <end position="558"/>
    </location>
</feature>
<dbReference type="Gene3D" id="3.30.70.270">
    <property type="match status" value="1"/>
</dbReference>
<feature type="transmembrane region" description="Helical" evidence="11">
    <location>
        <begin position="429"/>
        <end position="448"/>
    </location>
</feature>
<evidence type="ECO:0000256" key="2">
    <source>
        <dbReference type="ARBA" id="ARBA00012543"/>
    </source>
</evidence>
<evidence type="ECO:0000256" key="6">
    <source>
        <dbReference type="ARBA" id="ARBA00022692"/>
    </source>
</evidence>
<evidence type="ECO:0000256" key="9">
    <source>
        <dbReference type="ARBA" id="ARBA00023316"/>
    </source>
</evidence>
<dbReference type="GO" id="GO:0071555">
    <property type="term" value="P:cell wall organization"/>
    <property type="evidence" value="ECO:0007669"/>
    <property type="project" value="UniProtKB-KW"/>
</dbReference>
<comment type="caution">
    <text evidence="14">The sequence shown here is derived from an EMBL/GenBank/DDBJ whole genome shotgun (WGS) entry which is preliminary data.</text>
</comment>
<protein>
    <recommendedName>
        <fullName evidence="2 11">Chitin synthase</fullName>
        <ecNumber evidence="2 11">2.4.1.16</ecNumber>
    </recommendedName>
</protein>
<keyword evidence="8 11" id="KW-0472">Membrane</keyword>
<comment type="similarity">
    <text evidence="11">Belongs to the chitin synthase family.</text>
</comment>
<dbReference type="InterPro" id="IPR000477">
    <property type="entry name" value="RT_dom"/>
</dbReference>
<dbReference type="SUPFAM" id="SSF53448">
    <property type="entry name" value="Nucleotide-diphospho-sugar transferases"/>
    <property type="match status" value="1"/>
</dbReference>
<dbReference type="SUPFAM" id="SSF56672">
    <property type="entry name" value="DNA/RNA polymerases"/>
    <property type="match status" value="1"/>
</dbReference>
<comment type="function">
    <text evidence="10 11">Polymerizes chitin, a structural polymer of the cell wall and septum, by transferring the sugar moiety of UDP-GlcNAc to the non-reducing end of the growing chitin polymer.</text>
</comment>
<evidence type="ECO:0000256" key="4">
    <source>
        <dbReference type="ARBA" id="ARBA00022676"/>
    </source>
</evidence>
<evidence type="ECO:0000256" key="7">
    <source>
        <dbReference type="ARBA" id="ARBA00022989"/>
    </source>
</evidence>
<gene>
    <name evidence="14" type="ORF">BB560_001874</name>
</gene>
<evidence type="ECO:0000259" key="13">
    <source>
        <dbReference type="Pfam" id="PF08407"/>
    </source>
</evidence>
<dbReference type="PANTHER" id="PTHR22914:SF9">
    <property type="entry name" value="CHITIN SYNTHASE 1"/>
    <property type="match status" value="1"/>
</dbReference>
<organism evidence="14 15">
    <name type="scientific">Smittium megazygosporum</name>
    <dbReference type="NCBI Taxonomy" id="133381"/>
    <lineage>
        <taxon>Eukaryota</taxon>
        <taxon>Fungi</taxon>
        <taxon>Fungi incertae sedis</taxon>
        <taxon>Zoopagomycota</taxon>
        <taxon>Kickxellomycotina</taxon>
        <taxon>Harpellomycetes</taxon>
        <taxon>Harpellales</taxon>
        <taxon>Legeriomycetaceae</taxon>
        <taxon>Smittium</taxon>
    </lineage>
</organism>
<dbReference type="Proteomes" id="UP000245609">
    <property type="component" value="Unassembled WGS sequence"/>
</dbReference>
<dbReference type="PANTHER" id="PTHR22914">
    <property type="entry name" value="CHITIN SYNTHASE"/>
    <property type="match status" value="1"/>
</dbReference>
<keyword evidence="15" id="KW-1185">Reference proteome</keyword>
<evidence type="ECO:0000256" key="11">
    <source>
        <dbReference type="RuleBase" id="RU366040"/>
    </source>
</evidence>